<dbReference type="AlphaFoldDB" id="A0A0E9X4I6"/>
<evidence type="ECO:0000313" key="1">
    <source>
        <dbReference type="EMBL" id="JAH97652.1"/>
    </source>
</evidence>
<reference evidence="1" key="2">
    <citation type="journal article" date="2015" name="Fish Shellfish Immunol.">
        <title>Early steps in the European eel (Anguilla anguilla)-Vibrio vulnificus interaction in the gills: Role of the RtxA13 toxin.</title>
        <authorList>
            <person name="Callol A."/>
            <person name="Pajuelo D."/>
            <person name="Ebbesson L."/>
            <person name="Teles M."/>
            <person name="MacKenzie S."/>
            <person name="Amaro C."/>
        </authorList>
    </citation>
    <scope>NUCLEOTIDE SEQUENCE</scope>
</reference>
<reference evidence="1" key="1">
    <citation type="submission" date="2014-11" db="EMBL/GenBank/DDBJ databases">
        <authorList>
            <person name="Amaro Gonzalez C."/>
        </authorList>
    </citation>
    <scope>NUCLEOTIDE SEQUENCE</scope>
</reference>
<accession>A0A0E9X4I6</accession>
<protein>
    <submittedName>
        <fullName evidence="1">Uncharacterized protein</fullName>
    </submittedName>
</protein>
<proteinExistence type="predicted"/>
<name>A0A0E9X4I6_ANGAN</name>
<organism evidence="1">
    <name type="scientific">Anguilla anguilla</name>
    <name type="common">European freshwater eel</name>
    <name type="synonym">Muraena anguilla</name>
    <dbReference type="NCBI Taxonomy" id="7936"/>
    <lineage>
        <taxon>Eukaryota</taxon>
        <taxon>Metazoa</taxon>
        <taxon>Chordata</taxon>
        <taxon>Craniata</taxon>
        <taxon>Vertebrata</taxon>
        <taxon>Euteleostomi</taxon>
        <taxon>Actinopterygii</taxon>
        <taxon>Neopterygii</taxon>
        <taxon>Teleostei</taxon>
        <taxon>Anguilliformes</taxon>
        <taxon>Anguillidae</taxon>
        <taxon>Anguilla</taxon>
    </lineage>
</organism>
<sequence length="75" mass="8655">MGQIIYCRFAKDKHFQSVFHIKRNTHSPSFKIPSGNFYFVFKSLMFPIHFHESSSVSPSTAQTCTVQAYFQGFIA</sequence>
<dbReference type="EMBL" id="GBXM01010925">
    <property type="protein sequence ID" value="JAH97652.1"/>
    <property type="molecule type" value="Transcribed_RNA"/>
</dbReference>